<dbReference type="AlphaFoldDB" id="A0A073J2X4"/>
<dbReference type="RefSeq" id="WP_037923606.1">
    <property type="nucleotide sequence ID" value="NZ_CP054599.1"/>
</dbReference>
<dbReference type="EMBL" id="JAMD01000003">
    <property type="protein sequence ID" value="KEJ96344.1"/>
    <property type="molecule type" value="Genomic_DNA"/>
</dbReference>
<dbReference type="SUPFAM" id="SSF82057">
    <property type="entry name" value="Prokaryotic SH3-related domain"/>
    <property type="match status" value="1"/>
</dbReference>
<protein>
    <submittedName>
        <fullName evidence="2">PhnA protein</fullName>
    </submittedName>
</protein>
<dbReference type="OrthoDB" id="9810131at2"/>
<evidence type="ECO:0000313" key="2">
    <source>
        <dbReference type="EMBL" id="KEJ96344.1"/>
    </source>
</evidence>
<evidence type="ECO:0000259" key="1">
    <source>
        <dbReference type="Pfam" id="PF03831"/>
    </source>
</evidence>
<sequence length="166" mass="18038">MPCPLCDTDAPLNDTTVTGGPTGRVAICATCAEQLDAPQADHFRALSSTMWSEDPAVQVLAYRILKKLDTDWARDALDMLYLDEDTLAWAQDVPADTGHRDANGVPLAVGDNVVLIKDLPVKGANFTAKRGTPVRGISLVMDNPEHIEGRVEGQRIVILTQFVKKK</sequence>
<gene>
    <name evidence="2" type="ORF">SUH3_13360</name>
</gene>
<dbReference type="InterPro" id="IPR013988">
    <property type="entry name" value="YjdM_C"/>
</dbReference>
<proteinExistence type="predicted"/>
<evidence type="ECO:0000313" key="3">
    <source>
        <dbReference type="Proteomes" id="UP000027746"/>
    </source>
</evidence>
<feature type="domain" description="Protein YjdM C-terminal" evidence="1">
    <location>
        <begin position="99"/>
        <end position="166"/>
    </location>
</feature>
<dbReference type="GeneID" id="68869346"/>
<keyword evidence="3" id="KW-1185">Reference proteome</keyword>
<comment type="caution">
    <text evidence="2">The sequence shown here is derived from an EMBL/GenBank/DDBJ whole genome shotgun (WGS) entry which is preliminary data.</text>
</comment>
<dbReference type="Pfam" id="PF03831">
    <property type="entry name" value="YjdM"/>
    <property type="match status" value="1"/>
</dbReference>
<reference evidence="2 3" key="1">
    <citation type="submission" date="2014-01" db="EMBL/GenBank/DDBJ databases">
        <title>Sulfitobacter sp. H3 (MCCC 1A00686) Genome Sequencing.</title>
        <authorList>
            <person name="Lai Q."/>
            <person name="Hong Z."/>
        </authorList>
    </citation>
    <scope>NUCLEOTIDE SEQUENCE [LARGE SCALE GENOMIC DNA]</scope>
    <source>
        <strain evidence="2 3">H3</strain>
    </source>
</reference>
<dbReference type="Proteomes" id="UP000027746">
    <property type="component" value="Unassembled WGS sequence"/>
</dbReference>
<name>A0A073J2X4_9RHOB</name>
<organism evidence="2 3">
    <name type="scientific">Pseudosulfitobacter pseudonitzschiae</name>
    <dbReference type="NCBI Taxonomy" id="1402135"/>
    <lineage>
        <taxon>Bacteria</taxon>
        <taxon>Pseudomonadati</taxon>
        <taxon>Pseudomonadota</taxon>
        <taxon>Alphaproteobacteria</taxon>
        <taxon>Rhodobacterales</taxon>
        <taxon>Roseobacteraceae</taxon>
        <taxon>Pseudosulfitobacter</taxon>
    </lineage>
</organism>
<dbReference type="Gene3D" id="2.30.30.40">
    <property type="entry name" value="SH3 Domains"/>
    <property type="match status" value="1"/>
</dbReference>
<accession>A0A073J2X4</accession>